<sequence>MTNSADTHPDQIPGYDGGPLVHLPELLDEPLFWLGHLASGASSEEAAELLFGADYDATVEFCRQMSARPDWPTFSVPVATGRLYVVYRNLADDMGIDYLLDRPDWDRAERLATDDGHFMGPGLSWPELTAAADNGLAGGSTTDPDSRLLLLLPAFGDSAVPAAAAERLGAALRARTAVEDPERLAAVLLEGQGPCGPARWTGDEDGRRINDGSYSFRNPANGFALSPDRLAQVATALAP</sequence>
<keyword evidence="2" id="KW-1185">Reference proteome</keyword>
<dbReference type="GeneID" id="95605288"/>
<gene>
    <name evidence="1" type="ORF">LDH80_37650</name>
</gene>
<accession>A0ABY6RAF0</accession>
<evidence type="ECO:0000313" key="1">
    <source>
        <dbReference type="EMBL" id="UZX26064.1"/>
    </source>
</evidence>
<organism evidence="1 2">
    <name type="scientific">Streptomyces tanashiensis</name>
    <dbReference type="NCBI Taxonomy" id="67367"/>
    <lineage>
        <taxon>Bacteria</taxon>
        <taxon>Bacillati</taxon>
        <taxon>Actinomycetota</taxon>
        <taxon>Actinomycetes</taxon>
        <taxon>Kitasatosporales</taxon>
        <taxon>Streptomycetaceae</taxon>
        <taxon>Streptomyces</taxon>
    </lineage>
</organism>
<proteinExistence type="predicted"/>
<protein>
    <submittedName>
        <fullName evidence="1">Uncharacterized protein</fullName>
    </submittedName>
</protein>
<dbReference type="EMBL" id="CP084204">
    <property type="protein sequence ID" value="UZX26064.1"/>
    <property type="molecule type" value="Genomic_DNA"/>
</dbReference>
<evidence type="ECO:0000313" key="2">
    <source>
        <dbReference type="Proteomes" id="UP001164506"/>
    </source>
</evidence>
<dbReference type="RefSeq" id="WP_267260225.1">
    <property type="nucleotide sequence ID" value="NZ_CP084204.1"/>
</dbReference>
<name>A0ABY6RAF0_9ACTN</name>
<dbReference type="Proteomes" id="UP001164506">
    <property type="component" value="Chromosome"/>
</dbReference>
<reference evidence="1" key="1">
    <citation type="submission" date="2021-09" db="EMBL/GenBank/DDBJ databases">
        <title>Complete genome sequence and metabolic characterization of Streptomyces tanashiensis DSM 731 the producer of antibacterial Kalafungin and diverse secondary metabolites.</title>
        <authorList>
            <person name="Abbasi M.N."/>
            <person name="Anwar M.N."/>
            <person name="Alam K."/>
            <person name="Shoaib M."/>
            <person name="Lin Z."/>
            <person name="Hayat M."/>
            <person name="Ali M.I."/>
            <person name="Malik H.M.T."/>
            <person name="Ahmed I."/>
            <person name="Li A."/>
            <person name="Hailong Wang H."/>
            <person name="Zhang Y."/>
        </authorList>
    </citation>
    <scope>NUCLEOTIDE SEQUENCE</scope>
    <source>
        <strain evidence="1">Kala</strain>
    </source>
</reference>